<dbReference type="Proteomes" id="UP000471381">
    <property type="component" value="Unassembled WGS sequence"/>
</dbReference>
<name>A0A6N9TGT0_9ALTE</name>
<evidence type="ECO:0000313" key="9">
    <source>
        <dbReference type="EMBL" id="NDW15275.1"/>
    </source>
</evidence>
<feature type="transmembrane region" description="Helical" evidence="8">
    <location>
        <begin position="75"/>
        <end position="95"/>
    </location>
</feature>
<feature type="transmembrane region" description="Helical" evidence="8">
    <location>
        <begin position="226"/>
        <end position="245"/>
    </location>
</feature>
<sequence>MVIETLLLTFALLGVATLLQTLSGFGFGLIVVSSFTLLEIMPLTATTFLVSFLSLFNSVSLVFKNTHHVNKRAFNILLVTAIPFMAAGYILLEYLSQSMSHWLNIMLGSVILLCCGLLVIKRSAVERSEPSIGFGVAGAMSGLLGGLFSTFGPPVVFQCYRQQWSITEIRITLLAFFCLTSLMRLIVVPFGTLPSYDIVLSTLFAIPIVLLFTRIGRLLAAKVSATYIKSLALLMLMFSGSLLIIQNITL</sequence>
<dbReference type="EMBL" id="JAAAWO010000004">
    <property type="protein sequence ID" value="NDW15275.1"/>
    <property type="molecule type" value="Genomic_DNA"/>
</dbReference>
<evidence type="ECO:0000256" key="2">
    <source>
        <dbReference type="ARBA" id="ARBA00009142"/>
    </source>
</evidence>
<keyword evidence="7 8" id="KW-0472">Membrane</keyword>
<dbReference type="InterPro" id="IPR002781">
    <property type="entry name" value="TM_pro_TauE-like"/>
</dbReference>
<keyword evidence="4 8" id="KW-1003">Cell membrane</keyword>
<comment type="subcellular location">
    <subcellularLocation>
        <location evidence="1 8">Cell membrane</location>
        <topology evidence="1 8">Multi-pass membrane protein</topology>
    </subcellularLocation>
</comment>
<comment type="similarity">
    <text evidence="2 8">Belongs to the 4-toluene sulfonate uptake permease (TSUP) (TC 2.A.102) family.</text>
</comment>
<dbReference type="InterPro" id="IPR052017">
    <property type="entry name" value="TSUP"/>
</dbReference>
<evidence type="ECO:0000256" key="7">
    <source>
        <dbReference type="ARBA" id="ARBA00023136"/>
    </source>
</evidence>
<dbReference type="PANTHER" id="PTHR30269">
    <property type="entry name" value="TRANSMEMBRANE PROTEIN YFCA"/>
    <property type="match status" value="1"/>
</dbReference>
<dbReference type="PANTHER" id="PTHR30269:SF37">
    <property type="entry name" value="MEMBRANE TRANSPORTER PROTEIN"/>
    <property type="match status" value="1"/>
</dbReference>
<reference evidence="9 10" key="1">
    <citation type="submission" date="2020-01" db="EMBL/GenBank/DDBJ databases">
        <title>Genomes of bacteria type strains.</title>
        <authorList>
            <person name="Chen J."/>
            <person name="Zhu S."/>
            <person name="Yang J."/>
        </authorList>
    </citation>
    <scope>NUCLEOTIDE SEQUENCE [LARGE SCALE GENOMIC DNA]</scope>
    <source>
        <strain evidence="9 10">LMG 24078</strain>
    </source>
</reference>
<dbReference type="AlphaFoldDB" id="A0A6N9TGT0"/>
<feature type="transmembrane region" description="Helical" evidence="8">
    <location>
        <begin position="101"/>
        <end position="120"/>
    </location>
</feature>
<accession>A0A6N9TGT0</accession>
<evidence type="ECO:0000256" key="3">
    <source>
        <dbReference type="ARBA" id="ARBA00022448"/>
    </source>
</evidence>
<protein>
    <recommendedName>
        <fullName evidence="8">Probable membrane transporter protein</fullName>
    </recommendedName>
</protein>
<proteinExistence type="inferred from homology"/>
<feature type="transmembrane region" description="Helical" evidence="8">
    <location>
        <begin position="198"/>
        <end position="220"/>
    </location>
</feature>
<keyword evidence="6 8" id="KW-1133">Transmembrane helix</keyword>
<dbReference type="GO" id="GO:0005886">
    <property type="term" value="C:plasma membrane"/>
    <property type="evidence" value="ECO:0007669"/>
    <property type="project" value="UniProtKB-SubCell"/>
</dbReference>
<evidence type="ECO:0000256" key="8">
    <source>
        <dbReference type="RuleBase" id="RU363041"/>
    </source>
</evidence>
<feature type="transmembrane region" description="Helical" evidence="8">
    <location>
        <begin position="132"/>
        <end position="151"/>
    </location>
</feature>
<gene>
    <name evidence="9" type="ORF">GTQ48_07070</name>
</gene>
<evidence type="ECO:0000313" key="10">
    <source>
        <dbReference type="Proteomes" id="UP000471381"/>
    </source>
</evidence>
<dbReference type="Pfam" id="PF01925">
    <property type="entry name" value="TauE"/>
    <property type="match status" value="1"/>
</dbReference>
<evidence type="ECO:0000256" key="4">
    <source>
        <dbReference type="ARBA" id="ARBA00022475"/>
    </source>
</evidence>
<comment type="caution">
    <text evidence="9">The sequence shown here is derived from an EMBL/GenBank/DDBJ whole genome shotgun (WGS) entry which is preliminary data.</text>
</comment>
<evidence type="ECO:0000256" key="5">
    <source>
        <dbReference type="ARBA" id="ARBA00022692"/>
    </source>
</evidence>
<keyword evidence="10" id="KW-1185">Reference proteome</keyword>
<evidence type="ECO:0000256" key="6">
    <source>
        <dbReference type="ARBA" id="ARBA00022989"/>
    </source>
</evidence>
<evidence type="ECO:0000256" key="1">
    <source>
        <dbReference type="ARBA" id="ARBA00004651"/>
    </source>
</evidence>
<keyword evidence="5 8" id="KW-0812">Transmembrane</keyword>
<feature type="transmembrane region" description="Helical" evidence="8">
    <location>
        <begin position="171"/>
        <end position="191"/>
    </location>
</feature>
<dbReference type="RefSeq" id="WP_163105858.1">
    <property type="nucleotide sequence ID" value="NZ_JAAAWO010000004.1"/>
</dbReference>
<organism evidence="9 10">
    <name type="scientific">Alteromonas genovensis</name>
    <dbReference type="NCBI Taxonomy" id="471225"/>
    <lineage>
        <taxon>Bacteria</taxon>
        <taxon>Pseudomonadati</taxon>
        <taxon>Pseudomonadota</taxon>
        <taxon>Gammaproteobacteria</taxon>
        <taxon>Alteromonadales</taxon>
        <taxon>Alteromonadaceae</taxon>
        <taxon>Alteromonas/Salinimonas group</taxon>
        <taxon>Alteromonas</taxon>
    </lineage>
</organism>
<keyword evidence="3" id="KW-0813">Transport</keyword>
<feature type="transmembrane region" description="Helical" evidence="8">
    <location>
        <begin position="40"/>
        <end position="63"/>
    </location>
</feature>